<dbReference type="Pfam" id="PF12928">
    <property type="entry name" value="tRNA_int_end_N2"/>
    <property type="match status" value="1"/>
</dbReference>
<proteinExistence type="inferred from homology"/>
<dbReference type="InterPro" id="IPR024336">
    <property type="entry name" value="tRNA_splic_suSen54_N"/>
</dbReference>
<evidence type="ECO:0000256" key="9">
    <source>
        <dbReference type="ARBA" id="ARBA00039582"/>
    </source>
</evidence>
<reference evidence="14 15" key="1">
    <citation type="journal article" date="2019" name="Sci. Rep.">
        <title>Comparative genomics of chytrid fungi reveal insights into the obligate biotrophic and pathogenic lifestyle of Synchytrium endobioticum.</title>
        <authorList>
            <person name="van de Vossenberg B.T.L.H."/>
            <person name="Warris S."/>
            <person name="Nguyen H.D.T."/>
            <person name="van Gent-Pelzer M.P.E."/>
            <person name="Joly D.L."/>
            <person name="van de Geest H.C."/>
            <person name="Bonants P.J.M."/>
            <person name="Smith D.S."/>
            <person name="Levesque C.A."/>
            <person name="van der Lee T.A.J."/>
        </authorList>
    </citation>
    <scope>NUCLEOTIDE SEQUENCE [LARGE SCALE GENOMIC DNA]</scope>
    <source>
        <strain evidence="14 15">CBS 809.83</strain>
    </source>
</reference>
<evidence type="ECO:0000256" key="10">
    <source>
        <dbReference type="ARBA" id="ARBA00044261"/>
    </source>
</evidence>
<dbReference type="InterPro" id="IPR027409">
    <property type="entry name" value="GroEL-like_apical_dom_sf"/>
</dbReference>
<dbReference type="SUPFAM" id="SSF54849">
    <property type="entry name" value="GroEL-intermediate domain like"/>
    <property type="match status" value="1"/>
</dbReference>
<dbReference type="InterPro" id="IPR027413">
    <property type="entry name" value="GROEL-like_equatorial_sf"/>
</dbReference>
<comment type="function">
    <text evidence="1">Molecular chaperone; assists the folding of proteins upon ATP hydrolysis.</text>
</comment>
<evidence type="ECO:0000256" key="2">
    <source>
        <dbReference type="ARBA" id="ARBA00004496"/>
    </source>
</evidence>
<dbReference type="PROSITE" id="PS00750">
    <property type="entry name" value="TCP1_1"/>
    <property type="match status" value="1"/>
</dbReference>
<comment type="subunit">
    <text evidence="4">Component of the T-complex protein 1 (TCP1) complex.</text>
</comment>
<dbReference type="Pfam" id="PF00118">
    <property type="entry name" value="Cpn60_TCP1"/>
    <property type="match status" value="1"/>
</dbReference>
<evidence type="ECO:0000256" key="1">
    <source>
        <dbReference type="ARBA" id="ARBA00002912"/>
    </source>
</evidence>
<dbReference type="FunFam" id="3.30.260.10:FF:000017">
    <property type="entry name" value="T-complex protein 1 subunit zeta"/>
    <property type="match status" value="1"/>
</dbReference>
<dbReference type="Gene3D" id="1.10.560.10">
    <property type="entry name" value="GroEL-like equatorial domain"/>
    <property type="match status" value="1"/>
</dbReference>
<dbReference type="CDD" id="cd03342">
    <property type="entry name" value="TCP1_zeta"/>
    <property type="match status" value="1"/>
</dbReference>
<dbReference type="Gene3D" id="3.30.260.10">
    <property type="entry name" value="TCP-1-like chaperonin intermediate domain"/>
    <property type="match status" value="1"/>
</dbReference>
<comment type="caution">
    <text evidence="14">The sequence shown here is derived from an EMBL/GenBank/DDBJ whole genome shotgun (WGS) entry which is preliminary data.</text>
</comment>
<dbReference type="InterPro" id="IPR053374">
    <property type="entry name" value="TCP-1_chaperonin"/>
</dbReference>
<feature type="domain" description="tRNA-splicing endonuclease subunit Sen54 N-terminal" evidence="13">
    <location>
        <begin position="69"/>
        <end position="133"/>
    </location>
</feature>
<dbReference type="FunFam" id="1.10.560.10:FF:000038">
    <property type="entry name" value="Chaperonin containing TCP1 subunit 6B"/>
    <property type="match status" value="1"/>
</dbReference>
<keyword evidence="7 11" id="KW-0067">ATP-binding</keyword>
<dbReference type="AlphaFoldDB" id="A0A507DZQ8"/>
<dbReference type="SUPFAM" id="SSF48592">
    <property type="entry name" value="GroEL equatorial domain-like"/>
    <property type="match status" value="1"/>
</dbReference>
<evidence type="ECO:0000256" key="12">
    <source>
        <dbReference type="SAM" id="MobiDB-lite"/>
    </source>
</evidence>
<dbReference type="Gene3D" id="3.50.7.10">
    <property type="entry name" value="GroEL"/>
    <property type="match status" value="1"/>
</dbReference>
<dbReference type="Proteomes" id="UP000318582">
    <property type="component" value="Unassembled WGS sequence"/>
</dbReference>
<dbReference type="SUPFAM" id="SSF52029">
    <property type="entry name" value="GroEL apical domain-like"/>
    <property type="match status" value="1"/>
</dbReference>
<evidence type="ECO:0000256" key="7">
    <source>
        <dbReference type="ARBA" id="ARBA00022840"/>
    </source>
</evidence>
<dbReference type="InterPro" id="IPR017998">
    <property type="entry name" value="Chaperone_TCP-1"/>
</dbReference>
<dbReference type="NCBIfam" id="NF041083">
    <property type="entry name" value="thermosome_beta"/>
    <property type="match status" value="1"/>
</dbReference>
<dbReference type="InterPro" id="IPR012722">
    <property type="entry name" value="Chap_CCT_zeta"/>
</dbReference>
<dbReference type="PROSITE" id="PS00995">
    <property type="entry name" value="TCP1_3"/>
    <property type="match status" value="1"/>
</dbReference>
<dbReference type="PROSITE" id="PS00751">
    <property type="entry name" value="TCP1_2"/>
    <property type="match status" value="1"/>
</dbReference>
<dbReference type="InterPro" id="IPR002194">
    <property type="entry name" value="Chaperonin_TCP-1_CS"/>
</dbReference>
<keyword evidence="15" id="KW-1185">Reference proteome</keyword>
<evidence type="ECO:0000256" key="11">
    <source>
        <dbReference type="RuleBase" id="RU004187"/>
    </source>
</evidence>
<dbReference type="FunFam" id="1.10.560.10:FF:000058">
    <property type="entry name" value="T-complex protein 1 subunit zeta"/>
    <property type="match status" value="1"/>
</dbReference>
<feature type="region of interest" description="Disordered" evidence="12">
    <location>
        <begin position="1"/>
        <end position="30"/>
    </location>
</feature>
<dbReference type="GO" id="GO:0005524">
    <property type="term" value="F:ATP binding"/>
    <property type="evidence" value="ECO:0007669"/>
    <property type="project" value="UniProtKB-KW"/>
</dbReference>
<dbReference type="GO" id="GO:0016887">
    <property type="term" value="F:ATP hydrolysis activity"/>
    <property type="evidence" value="ECO:0007669"/>
    <property type="project" value="InterPro"/>
</dbReference>
<evidence type="ECO:0000256" key="8">
    <source>
        <dbReference type="ARBA" id="ARBA00023186"/>
    </source>
</evidence>
<evidence type="ECO:0000256" key="6">
    <source>
        <dbReference type="ARBA" id="ARBA00022741"/>
    </source>
</evidence>
<dbReference type="PRINTS" id="PR00304">
    <property type="entry name" value="TCOMPLEXTCP1"/>
</dbReference>
<name>A0A507DZQ8_9FUNG</name>
<dbReference type="InterPro" id="IPR002423">
    <property type="entry name" value="Cpn60/GroEL/TCP-1"/>
</dbReference>
<evidence type="ECO:0000313" key="15">
    <source>
        <dbReference type="Proteomes" id="UP000318582"/>
    </source>
</evidence>
<evidence type="ECO:0000313" key="14">
    <source>
        <dbReference type="EMBL" id="TPX56300.1"/>
    </source>
</evidence>
<dbReference type="GO" id="GO:0005832">
    <property type="term" value="C:chaperonin-containing T-complex"/>
    <property type="evidence" value="ECO:0007669"/>
    <property type="project" value="UniProtKB-ARBA"/>
</dbReference>
<keyword evidence="6 11" id="KW-0547">Nucleotide-binding</keyword>
<organism evidence="14 15">
    <name type="scientific">Powellomyces hirtus</name>
    <dbReference type="NCBI Taxonomy" id="109895"/>
    <lineage>
        <taxon>Eukaryota</taxon>
        <taxon>Fungi</taxon>
        <taxon>Fungi incertae sedis</taxon>
        <taxon>Chytridiomycota</taxon>
        <taxon>Chytridiomycota incertae sedis</taxon>
        <taxon>Chytridiomycetes</taxon>
        <taxon>Spizellomycetales</taxon>
        <taxon>Powellomycetaceae</taxon>
        <taxon>Powellomyces</taxon>
    </lineage>
</organism>
<dbReference type="PANTHER" id="PTHR11353">
    <property type="entry name" value="CHAPERONIN"/>
    <property type="match status" value="1"/>
</dbReference>
<protein>
    <recommendedName>
        <fullName evidence="9">T-complex protein 1 subunit zeta</fullName>
    </recommendedName>
    <alternativeName>
        <fullName evidence="10">CCT-zeta</fullName>
    </alternativeName>
</protein>
<evidence type="ECO:0000256" key="5">
    <source>
        <dbReference type="ARBA" id="ARBA00022490"/>
    </source>
</evidence>
<keyword evidence="5" id="KW-0963">Cytoplasm</keyword>
<feature type="region of interest" description="Disordered" evidence="12">
    <location>
        <begin position="220"/>
        <end position="241"/>
    </location>
</feature>
<dbReference type="NCBIfam" id="TIGR02347">
    <property type="entry name" value="chap_CCT_zeta"/>
    <property type="match status" value="1"/>
</dbReference>
<comment type="subcellular location">
    <subcellularLocation>
        <location evidence="2">Cytoplasm</location>
    </subcellularLocation>
</comment>
<dbReference type="EMBL" id="QEAQ01000079">
    <property type="protein sequence ID" value="TPX56300.1"/>
    <property type="molecule type" value="Genomic_DNA"/>
</dbReference>
<dbReference type="STRING" id="109895.A0A507DZQ8"/>
<dbReference type="InterPro" id="IPR027410">
    <property type="entry name" value="TCP-1-like_intermed_sf"/>
</dbReference>
<sequence>MSSTKNPPTTVAPPSVDEDGDADGAADYRWLLSENQSQPALVRGSKDFAPDGSERQAQALTDARDALCSVLQEERRASNRSLSQAIWLPSQNLARVTVQKGTAYQNMGTTVGGETFLLPEEVLFMVERNTLLLTHCGGLLSVQHAFDLLLGKGAPGDERLDVDVYLVYAFLKRLGYAVFRSERRHAPPTINRGIKPPSPLGLFEVGQVFRSLQIIPRQPISHSTSPAPPLSTSPPMQHSNPLRHEHRSVHAFDVFKPRPRFRKSDPGPPDFFVVAQRVFDPLPDMHTLRGFLAQTSPTTQLKIAVTDSGNVSFLAFSEPANLVLLANPKAEVARQGQALGINITAAAGLQDVLRSNLGPKGTQKMLVGGAGDIKLTKDGKVLLTEMQIQNPTAAMIARAATAQDEVTGDGTTSNVLLIAELLKQAERFIAEGLHPRVITEGFDIAKKEALEFLEKYKVKSDVDRETLLNVARTSLRTKVRQEVADALMEAIVDAVLCIHKDGQPIDLHMVEIMKMQHKNDTDTKLVRGLVMDHGARHPDMPKRVEDAFILTLNVSLEYEKSEINSGFFYSSAEQREKLVESERRFVDAKLAKIVEFKKTVCEGNKKGFVIINQKGIDPLSLDVLAKNGIMALRRAKRRNMERLQLCCGGTAQNSVEDLTPDILGHAGLVYEHVLGEEKFTFVEDVKNPQSVTILITGPNAHTIVQINDAIRDGLRAVKNTIEDGFLIPGAAAFQIALHAHLMKFKDSVKGRPKMGVQAFADAMLIIPKVLASNGGFDVQDVLVALQEEHAAGHNVGIDLTTGETLDPVAEGIWDNYRVHRHMLHSCAVIASNFLLVDEMMRAGRSSLRQSNAE</sequence>
<gene>
    <name evidence="14" type="ORF">PhCBS80983_g04621</name>
</gene>
<evidence type="ECO:0000256" key="4">
    <source>
        <dbReference type="ARBA" id="ARBA00011381"/>
    </source>
</evidence>
<dbReference type="GO" id="GO:0140662">
    <property type="term" value="F:ATP-dependent protein folding chaperone"/>
    <property type="evidence" value="ECO:0007669"/>
    <property type="project" value="InterPro"/>
</dbReference>
<accession>A0A507DZQ8</accession>
<evidence type="ECO:0000259" key="13">
    <source>
        <dbReference type="Pfam" id="PF12928"/>
    </source>
</evidence>
<dbReference type="GO" id="GO:0051082">
    <property type="term" value="F:unfolded protein binding"/>
    <property type="evidence" value="ECO:0007669"/>
    <property type="project" value="InterPro"/>
</dbReference>
<comment type="similarity">
    <text evidence="3 11">Belongs to the TCP-1 chaperonin family.</text>
</comment>
<dbReference type="FunFam" id="3.50.7.10:FF:000004">
    <property type="entry name" value="T-complex protein 1 subunit zeta"/>
    <property type="match status" value="1"/>
</dbReference>
<evidence type="ECO:0000256" key="3">
    <source>
        <dbReference type="ARBA" id="ARBA00008020"/>
    </source>
</evidence>
<keyword evidence="8 11" id="KW-0143">Chaperone</keyword>